<proteinExistence type="predicted"/>
<sequence>MFFLKFFGTFESDQILNRGSDMDVVLCGKNEQTYTAEKFSELATDVRANLKTSLICIGCGDVAWFRSATRPDAKVKRAAHFNSHHHNGECEFRTSYFLVEDESDGSTETPNAIPLVTEYGINLDTQKGGKLDYDPLPQLPDEGFDVAPSGGAVGRGGAISRESSASRSLRQILSYLKRFPEFQRSEKTVTLYSTTNRIKVQDTIRNLVVHFDDVTPEMEDDRERLFWGVIVDAKDEYTDNGLWLNASDSRKGLSIKIFRDIKQQFLDSFHVSDYEELDGAHVLVAGKVRYSQSTKKPVVFCAFGTFITVKKYRETKAS</sequence>
<reference evidence="1" key="1">
    <citation type="submission" date="2021-05" db="EMBL/GenBank/DDBJ databases">
        <title>Molecular characterization for Shewanella algae harboring chromosomal blaOXA-55-like strains isolated from clinical and environment sample.</title>
        <authorList>
            <person name="Ohama Y."/>
            <person name="Aoki K."/>
            <person name="Harada S."/>
            <person name="Moriya K."/>
            <person name="Ishii Y."/>
            <person name="Tateda K."/>
        </authorList>
    </citation>
    <scope>NUCLEOTIDE SEQUENCE</scope>
    <source>
        <strain evidence="1">TUM17379</strain>
    </source>
</reference>
<protein>
    <submittedName>
        <fullName evidence="1">Uncharacterized protein</fullName>
    </submittedName>
</protein>
<dbReference type="EMBL" id="AP024613">
    <property type="protein sequence ID" value="BCV44211.1"/>
    <property type="molecule type" value="Genomic_DNA"/>
</dbReference>
<dbReference type="AlphaFoldDB" id="A0AAD1K7G7"/>
<dbReference type="Proteomes" id="UP000825078">
    <property type="component" value="Chromosome"/>
</dbReference>
<accession>A0AAD1K7G7</accession>
<evidence type="ECO:0000313" key="1">
    <source>
        <dbReference type="EMBL" id="BCV44211.1"/>
    </source>
</evidence>
<name>A0AAD1K7G7_9GAMM</name>
<gene>
    <name evidence="1" type="ORF">TUM17379_12290</name>
</gene>
<evidence type="ECO:0000313" key="2">
    <source>
        <dbReference type="Proteomes" id="UP000825078"/>
    </source>
</evidence>
<organism evidence="1 2">
    <name type="scientific">Shewanella algae</name>
    <dbReference type="NCBI Taxonomy" id="38313"/>
    <lineage>
        <taxon>Bacteria</taxon>
        <taxon>Pseudomonadati</taxon>
        <taxon>Pseudomonadota</taxon>
        <taxon>Gammaproteobacteria</taxon>
        <taxon>Alteromonadales</taxon>
        <taxon>Shewanellaceae</taxon>
        <taxon>Shewanella</taxon>
    </lineage>
</organism>